<keyword evidence="4" id="KW-1185">Reference proteome</keyword>
<reference evidence="3 4" key="1">
    <citation type="submission" date="2019-04" db="EMBL/GenBank/DDBJ databases">
        <title>Aspergillus burnettii sp. nov., novel species from soil in southeast Queensland.</title>
        <authorList>
            <person name="Gilchrist C.L.M."/>
            <person name="Pitt J.I."/>
            <person name="Lange L."/>
            <person name="Lacey H.J."/>
            <person name="Vuong D."/>
            <person name="Midgley D.J."/>
            <person name="Greenfield P."/>
            <person name="Bradbury M."/>
            <person name="Lacey E."/>
            <person name="Busk P.K."/>
            <person name="Pilgaard B."/>
            <person name="Chooi Y.H."/>
            <person name="Piggott A.M."/>
        </authorList>
    </citation>
    <scope>NUCLEOTIDE SEQUENCE [LARGE SCALE GENOMIC DNA]</scope>
    <source>
        <strain evidence="3 4">FRR 5400</strain>
    </source>
</reference>
<organism evidence="3 4">
    <name type="scientific">Petromyces alliaceus</name>
    <name type="common">Aspergillus alliaceus</name>
    <dbReference type="NCBI Taxonomy" id="209559"/>
    <lineage>
        <taxon>Eukaryota</taxon>
        <taxon>Fungi</taxon>
        <taxon>Dikarya</taxon>
        <taxon>Ascomycota</taxon>
        <taxon>Pezizomycotina</taxon>
        <taxon>Eurotiomycetes</taxon>
        <taxon>Eurotiomycetidae</taxon>
        <taxon>Eurotiales</taxon>
        <taxon>Aspergillaceae</taxon>
        <taxon>Aspergillus</taxon>
        <taxon>Aspergillus subgen. Circumdati</taxon>
    </lineage>
</organism>
<gene>
    <name evidence="3" type="primary">IRG-1</name>
    <name evidence="3" type="ORF">ETB97_005549</name>
</gene>
<evidence type="ECO:0000313" key="4">
    <source>
        <dbReference type="Proteomes" id="UP000541154"/>
    </source>
</evidence>
<dbReference type="Proteomes" id="UP000541154">
    <property type="component" value="Unassembled WGS sequence"/>
</dbReference>
<feature type="domain" description="NADAR" evidence="2">
    <location>
        <begin position="149"/>
        <end position="251"/>
    </location>
</feature>
<protein>
    <submittedName>
        <fullName evidence="3">Infection Response protein</fullName>
    </submittedName>
</protein>
<evidence type="ECO:0000313" key="3">
    <source>
        <dbReference type="EMBL" id="KAF5857591.1"/>
    </source>
</evidence>
<dbReference type="SUPFAM" id="SSF143990">
    <property type="entry name" value="YbiA-like"/>
    <property type="match status" value="1"/>
</dbReference>
<comment type="caution">
    <text evidence="3">The sequence shown here is derived from an EMBL/GenBank/DDBJ whole genome shotgun (WGS) entry which is preliminary data.</text>
</comment>
<dbReference type="AlphaFoldDB" id="A0A8H5ZWG8"/>
<dbReference type="EMBL" id="SPNV01000249">
    <property type="protein sequence ID" value="KAF5857591.1"/>
    <property type="molecule type" value="Genomic_DNA"/>
</dbReference>
<feature type="compositionally biased region" description="Basic residues" evidence="1">
    <location>
        <begin position="1"/>
        <end position="19"/>
    </location>
</feature>
<evidence type="ECO:0000256" key="1">
    <source>
        <dbReference type="SAM" id="MobiDB-lite"/>
    </source>
</evidence>
<accession>A0A8H5ZWG8</accession>
<evidence type="ECO:0000259" key="2">
    <source>
        <dbReference type="Pfam" id="PF08719"/>
    </source>
</evidence>
<proteinExistence type="predicted"/>
<dbReference type="InterPro" id="IPR012816">
    <property type="entry name" value="NADAR"/>
</dbReference>
<dbReference type="Pfam" id="PF08719">
    <property type="entry name" value="NADAR"/>
    <property type="match status" value="1"/>
</dbReference>
<dbReference type="Gene3D" id="1.10.357.40">
    <property type="entry name" value="YbiA-like"/>
    <property type="match status" value="1"/>
</dbReference>
<name>A0A8H5ZWG8_PETAA</name>
<feature type="region of interest" description="Disordered" evidence="1">
    <location>
        <begin position="1"/>
        <end position="39"/>
    </location>
</feature>
<dbReference type="InterPro" id="IPR037238">
    <property type="entry name" value="YbiA-like_sf"/>
</dbReference>
<sequence length="264" mass="29607">MPKPNKITKPKSKSKRQQRSKSNSNPETNALKRNPTVHTTPTHIIFVRGPLSNWHPSPPFHGQRALDLCLPKLDELGIEYPARNAAVTRLIGSWDFTCGEQWMMGMKAWLFEGLPFFDSDKDISEEEFTELRRVVGSSKAPRGEKEKAILESSVTKALRAREPRVQKAIGRRVDGFREEVWSIASEAVVTAGCIARAEVDGSLRALYLASEGRGFVEGSVRDCVWGVGLKWDGVEIEDERNWRGENRLGRCHDEAARVVRGGLV</sequence>
<dbReference type="CDD" id="cd15457">
    <property type="entry name" value="NADAR"/>
    <property type="match status" value="1"/>
</dbReference>